<dbReference type="FunFam" id="3.30.160.60:FF:002343">
    <property type="entry name" value="Zinc finger protein 33A"/>
    <property type="match status" value="1"/>
</dbReference>
<feature type="domain" description="C2H2-type" evidence="10">
    <location>
        <begin position="202"/>
        <end position="229"/>
    </location>
</feature>
<dbReference type="InterPro" id="IPR038269">
    <property type="entry name" value="SCAN_sf"/>
</dbReference>
<dbReference type="Proteomes" id="UP000030759">
    <property type="component" value="Unassembled WGS sequence"/>
</dbReference>
<dbReference type="AlphaFoldDB" id="A0A061HUI6"/>
<dbReference type="InterPro" id="IPR036236">
    <property type="entry name" value="Znf_C2H2_sf"/>
</dbReference>
<dbReference type="EMBL" id="KE686311">
    <property type="protein sequence ID" value="ERE62386.1"/>
    <property type="molecule type" value="Genomic_DNA"/>
</dbReference>
<dbReference type="FunFam" id="3.30.160.60:FF:000100">
    <property type="entry name" value="Zinc finger 45-like"/>
    <property type="match status" value="1"/>
</dbReference>
<organism evidence="12 13">
    <name type="scientific">Cricetulus griseus</name>
    <name type="common">Chinese hamster</name>
    <name type="synonym">Cricetulus barabensis griseus</name>
    <dbReference type="NCBI Taxonomy" id="10029"/>
    <lineage>
        <taxon>Eukaryota</taxon>
        <taxon>Metazoa</taxon>
        <taxon>Chordata</taxon>
        <taxon>Craniata</taxon>
        <taxon>Vertebrata</taxon>
        <taxon>Euteleostomi</taxon>
        <taxon>Mammalia</taxon>
        <taxon>Eutheria</taxon>
        <taxon>Euarchontoglires</taxon>
        <taxon>Glires</taxon>
        <taxon>Rodentia</taxon>
        <taxon>Myomorpha</taxon>
        <taxon>Muroidea</taxon>
        <taxon>Cricetidae</taxon>
        <taxon>Cricetinae</taxon>
        <taxon>Cricetulus</taxon>
    </lineage>
</organism>
<dbReference type="GO" id="GO:0000981">
    <property type="term" value="F:DNA-binding transcription factor activity, RNA polymerase II-specific"/>
    <property type="evidence" value="ECO:0007669"/>
    <property type="project" value="TreeGrafter"/>
</dbReference>
<dbReference type="InterPro" id="IPR003309">
    <property type="entry name" value="SCAN_dom"/>
</dbReference>
<keyword evidence="2" id="KW-0479">Metal-binding</keyword>
<feature type="domain" description="C2H2-type" evidence="10">
    <location>
        <begin position="174"/>
        <end position="201"/>
    </location>
</feature>
<evidence type="ECO:0000259" key="11">
    <source>
        <dbReference type="PROSITE" id="PS50804"/>
    </source>
</evidence>
<dbReference type="SMART" id="SM00355">
    <property type="entry name" value="ZnF_C2H2"/>
    <property type="match status" value="3"/>
</dbReference>
<dbReference type="SUPFAM" id="SSF57667">
    <property type="entry name" value="beta-beta-alpha zinc fingers"/>
    <property type="match status" value="2"/>
</dbReference>
<evidence type="ECO:0000256" key="5">
    <source>
        <dbReference type="ARBA" id="ARBA00022833"/>
    </source>
</evidence>
<evidence type="ECO:0000259" key="10">
    <source>
        <dbReference type="PROSITE" id="PS50157"/>
    </source>
</evidence>
<feature type="non-terminal residue" evidence="12">
    <location>
        <position position="335"/>
    </location>
</feature>
<feature type="region of interest" description="Disordered" evidence="9">
    <location>
        <begin position="153"/>
        <end position="177"/>
    </location>
</feature>
<dbReference type="Pfam" id="PF00096">
    <property type="entry name" value="zf-C2H2"/>
    <property type="match status" value="1"/>
</dbReference>
<evidence type="ECO:0000256" key="6">
    <source>
        <dbReference type="ARBA" id="ARBA00023242"/>
    </source>
</evidence>
<evidence type="ECO:0000256" key="4">
    <source>
        <dbReference type="ARBA" id="ARBA00022771"/>
    </source>
</evidence>
<accession>A0A061HUI6</accession>
<evidence type="ECO:0000256" key="2">
    <source>
        <dbReference type="ARBA" id="ARBA00022723"/>
    </source>
</evidence>
<keyword evidence="6 8" id="KW-0539">Nucleus</keyword>
<protein>
    <submittedName>
        <fullName evidence="12">Zinc finger, C2H2-like containing protein</fullName>
    </submittedName>
</protein>
<evidence type="ECO:0000256" key="7">
    <source>
        <dbReference type="PROSITE-ProRule" id="PRU00042"/>
    </source>
</evidence>
<reference evidence="13" key="1">
    <citation type="journal article" date="2013" name="Nat. Biotechnol.">
        <title>Chinese hamster genome sequenced from sorted chromosomes.</title>
        <authorList>
            <person name="Brinkrolf K."/>
            <person name="Rupp O."/>
            <person name="Laux H."/>
            <person name="Kollin F."/>
            <person name="Ernst W."/>
            <person name="Linke B."/>
            <person name="Kofler R."/>
            <person name="Romand S."/>
            <person name="Hesse F."/>
            <person name="Budach W.E."/>
            <person name="Galosy S."/>
            <person name="Muller D."/>
            <person name="Noll T."/>
            <person name="Wienberg J."/>
            <person name="Jostock T."/>
            <person name="Leonard M."/>
            <person name="Grillari J."/>
            <person name="Tauch A."/>
            <person name="Goesmann A."/>
            <person name="Helk B."/>
            <person name="Mott J.E."/>
            <person name="Puhler A."/>
            <person name="Borth N."/>
        </authorList>
    </citation>
    <scope>NUCLEOTIDE SEQUENCE [LARGE SCALE GENOMIC DNA]</scope>
    <source>
        <strain evidence="13">17A/GY</strain>
    </source>
</reference>
<dbReference type="GO" id="GO:0000978">
    <property type="term" value="F:RNA polymerase II cis-regulatory region sequence-specific DNA binding"/>
    <property type="evidence" value="ECO:0007669"/>
    <property type="project" value="TreeGrafter"/>
</dbReference>
<keyword evidence="4 7" id="KW-0863">Zinc-finger</keyword>
<evidence type="ECO:0000256" key="1">
    <source>
        <dbReference type="ARBA" id="ARBA00004123"/>
    </source>
</evidence>
<feature type="domain" description="C2H2-type" evidence="10">
    <location>
        <begin position="230"/>
        <end position="257"/>
    </location>
</feature>
<feature type="compositionally biased region" description="Polar residues" evidence="9">
    <location>
        <begin position="155"/>
        <end position="168"/>
    </location>
</feature>
<evidence type="ECO:0000313" key="13">
    <source>
        <dbReference type="Proteomes" id="UP000030759"/>
    </source>
</evidence>
<dbReference type="GO" id="GO:0008270">
    <property type="term" value="F:zinc ion binding"/>
    <property type="evidence" value="ECO:0007669"/>
    <property type="project" value="UniProtKB-KW"/>
</dbReference>
<dbReference type="PROSITE" id="PS50804">
    <property type="entry name" value="SCAN_BOX"/>
    <property type="match status" value="1"/>
</dbReference>
<evidence type="ECO:0000313" key="12">
    <source>
        <dbReference type="EMBL" id="ERE62386.1"/>
    </source>
</evidence>
<comment type="subcellular location">
    <subcellularLocation>
        <location evidence="1 8">Nucleus</location>
    </subcellularLocation>
</comment>
<gene>
    <name evidence="12" type="ORF">H671_20882</name>
</gene>
<dbReference type="InterPro" id="IPR013087">
    <property type="entry name" value="Znf_C2H2_type"/>
</dbReference>
<evidence type="ECO:0000256" key="8">
    <source>
        <dbReference type="PROSITE-ProRule" id="PRU00187"/>
    </source>
</evidence>
<sequence length="335" mass="38582">MATSLPPSEQPPSGEKQNYNPEVWHLRFRGFCPSKRASPDQSLKQISELCYQWLRPDLNSKEEILDQLVLEQFMISMPPQLQALVKESGVTSCKDLEKMLRDHRKPRSWALFSQRGFTKTEKAKADEWDDWDQDVVVVSGDSPSSCCSSLELQNLPGTEPSSVRQRSPTGERPFERPLCNKGFLQSSDLRVHQRTHTGEKPCVCRVWGKVFAHESTLLGHSRVHTKEKPYAFKHCWKCFSHKGNLNVHLRIHSDCRPYRPFRQRHSEATCENPFKSSARWKVVASPPATTTAKMFVKTGGWNFLRCAYLVMTFLFVSCDRGDWCYGHYCNPDQNL</sequence>
<dbReference type="PANTHER" id="PTHR23235:SF120">
    <property type="entry name" value="KRUPPEL-LIKE FACTOR 15"/>
    <property type="match status" value="1"/>
</dbReference>
<evidence type="ECO:0000256" key="9">
    <source>
        <dbReference type="SAM" id="MobiDB-lite"/>
    </source>
</evidence>
<keyword evidence="5" id="KW-0862">Zinc</keyword>
<dbReference type="Gene3D" id="3.30.160.60">
    <property type="entry name" value="Classic Zinc Finger"/>
    <property type="match status" value="3"/>
</dbReference>
<keyword evidence="3" id="KW-0677">Repeat</keyword>
<dbReference type="GO" id="GO:0005634">
    <property type="term" value="C:nucleus"/>
    <property type="evidence" value="ECO:0007669"/>
    <property type="project" value="UniProtKB-SubCell"/>
</dbReference>
<feature type="region of interest" description="Disordered" evidence="9">
    <location>
        <begin position="1"/>
        <end position="20"/>
    </location>
</feature>
<name>A0A061HUI6_CRIGR</name>
<dbReference type="PANTHER" id="PTHR23235">
    <property type="entry name" value="KRUEPPEL-LIKE TRANSCRIPTION FACTOR"/>
    <property type="match status" value="1"/>
</dbReference>
<dbReference type="SUPFAM" id="SSF47353">
    <property type="entry name" value="Retrovirus capsid dimerization domain-like"/>
    <property type="match status" value="1"/>
</dbReference>
<feature type="domain" description="SCAN box" evidence="11">
    <location>
        <begin position="25"/>
        <end position="105"/>
    </location>
</feature>
<dbReference type="SMART" id="SM00431">
    <property type="entry name" value="SCAN"/>
    <property type="match status" value="1"/>
</dbReference>
<dbReference type="CDD" id="cd07936">
    <property type="entry name" value="SCAN"/>
    <property type="match status" value="1"/>
</dbReference>
<dbReference type="Pfam" id="PF02023">
    <property type="entry name" value="SCAN"/>
    <property type="match status" value="1"/>
</dbReference>
<evidence type="ECO:0000256" key="3">
    <source>
        <dbReference type="ARBA" id="ARBA00022737"/>
    </source>
</evidence>
<dbReference type="Gene3D" id="1.10.4020.10">
    <property type="entry name" value="DNA breaking-rejoining enzymes"/>
    <property type="match status" value="1"/>
</dbReference>
<proteinExistence type="predicted"/>
<dbReference type="PROSITE" id="PS50157">
    <property type="entry name" value="ZINC_FINGER_C2H2_2"/>
    <property type="match status" value="3"/>
</dbReference>